<evidence type="ECO:0000313" key="2">
    <source>
        <dbReference type="EMBL" id="KAA3453230.1"/>
    </source>
</evidence>
<dbReference type="Proteomes" id="UP000325315">
    <property type="component" value="Unassembled WGS sequence"/>
</dbReference>
<protein>
    <submittedName>
        <fullName evidence="2">Integrase, catalytic core</fullName>
    </submittedName>
</protein>
<dbReference type="GO" id="GO:0003676">
    <property type="term" value="F:nucleic acid binding"/>
    <property type="evidence" value="ECO:0007669"/>
    <property type="project" value="InterPro"/>
</dbReference>
<dbReference type="CDD" id="cd09279">
    <property type="entry name" value="RNase_HI_like"/>
    <property type="match status" value="1"/>
</dbReference>
<reference evidence="3" key="1">
    <citation type="journal article" date="2019" name="Plant Biotechnol. J.">
        <title>Genome sequencing of the Australian wild diploid species Gossypium australe highlights disease resistance and delayed gland morphogenesis.</title>
        <authorList>
            <person name="Cai Y."/>
            <person name="Cai X."/>
            <person name="Wang Q."/>
            <person name="Wang P."/>
            <person name="Zhang Y."/>
            <person name="Cai C."/>
            <person name="Xu Y."/>
            <person name="Wang K."/>
            <person name="Zhou Z."/>
            <person name="Wang C."/>
            <person name="Geng S."/>
            <person name="Li B."/>
            <person name="Dong Q."/>
            <person name="Hou Y."/>
            <person name="Wang H."/>
            <person name="Ai P."/>
            <person name="Liu Z."/>
            <person name="Yi F."/>
            <person name="Sun M."/>
            <person name="An G."/>
            <person name="Cheng J."/>
            <person name="Zhang Y."/>
            <person name="Shi Q."/>
            <person name="Xie Y."/>
            <person name="Shi X."/>
            <person name="Chang Y."/>
            <person name="Huang F."/>
            <person name="Chen Y."/>
            <person name="Hong S."/>
            <person name="Mi L."/>
            <person name="Sun Q."/>
            <person name="Zhang L."/>
            <person name="Zhou B."/>
            <person name="Peng R."/>
            <person name="Zhang X."/>
            <person name="Liu F."/>
        </authorList>
    </citation>
    <scope>NUCLEOTIDE SEQUENCE [LARGE SCALE GENOMIC DNA]</scope>
    <source>
        <strain evidence="3">cv. PA1801</strain>
    </source>
</reference>
<dbReference type="InterPro" id="IPR036397">
    <property type="entry name" value="RNaseH_sf"/>
</dbReference>
<evidence type="ECO:0000259" key="1">
    <source>
        <dbReference type="Pfam" id="PF13456"/>
    </source>
</evidence>
<dbReference type="PANTHER" id="PTHR48475:SF2">
    <property type="entry name" value="RIBONUCLEASE H"/>
    <property type="match status" value="1"/>
</dbReference>
<dbReference type="GO" id="GO:0004523">
    <property type="term" value="F:RNA-DNA hybrid ribonuclease activity"/>
    <property type="evidence" value="ECO:0007669"/>
    <property type="project" value="InterPro"/>
</dbReference>
<gene>
    <name evidence="2" type="ORF">EPI10_009289</name>
</gene>
<dbReference type="InterPro" id="IPR002156">
    <property type="entry name" value="RNaseH_domain"/>
</dbReference>
<dbReference type="SUPFAM" id="SSF53098">
    <property type="entry name" value="Ribonuclease H-like"/>
    <property type="match status" value="1"/>
</dbReference>
<proteinExistence type="predicted"/>
<dbReference type="AlphaFoldDB" id="A0A5B6U5J7"/>
<evidence type="ECO:0000313" key="3">
    <source>
        <dbReference type="Proteomes" id="UP000325315"/>
    </source>
</evidence>
<organism evidence="2 3">
    <name type="scientific">Gossypium australe</name>
    <dbReference type="NCBI Taxonomy" id="47621"/>
    <lineage>
        <taxon>Eukaryota</taxon>
        <taxon>Viridiplantae</taxon>
        <taxon>Streptophyta</taxon>
        <taxon>Embryophyta</taxon>
        <taxon>Tracheophyta</taxon>
        <taxon>Spermatophyta</taxon>
        <taxon>Magnoliopsida</taxon>
        <taxon>eudicotyledons</taxon>
        <taxon>Gunneridae</taxon>
        <taxon>Pentapetalae</taxon>
        <taxon>rosids</taxon>
        <taxon>malvids</taxon>
        <taxon>Malvales</taxon>
        <taxon>Malvaceae</taxon>
        <taxon>Malvoideae</taxon>
        <taxon>Gossypium</taxon>
    </lineage>
</organism>
<accession>A0A5B6U5J7</accession>
<dbReference type="Pfam" id="PF13456">
    <property type="entry name" value="RVT_3"/>
    <property type="match status" value="1"/>
</dbReference>
<sequence length="148" mass="16934">MGSGAGALVIDPEGNEWQYGQPFGFQTSNNTTEYEVLISRLQLARQQGSRNLTIHTDSQLMAKQIHGEYEVKEPALKRYHTMTIQLLEGFDKAKVRQLLRNNNMWADALLKLASSITIEQRGKIMLEQRKCRAMTFPKCSLQPWKKHG</sequence>
<keyword evidence="3" id="KW-1185">Reference proteome</keyword>
<dbReference type="PANTHER" id="PTHR48475">
    <property type="entry name" value="RIBONUCLEASE H"/>
    <property type="match status" value="1"/>
</dbReference>
<dbReference type="OrthoDB" id="1934793at2759"/>
<dbReference type="InterPro" id="IPR012337">
    <property type="entry name" value="RNaseH-like_sf"/>
</dbReference>
<dbReference type="Gene3D" id="3.30.420.10">
    <property type="entry name" value="Ribonuclease H-like superfamily/Ribonuclease H"/>
    <property type="match status" value="1"/>
</dbReference>
<dbReference type="EMBL" id="SMMG02000013">
    <property type="protein sequence ID" value="KAA3453230.1"/>
    <property type="molecule type" value="Genomic_DNA"/>
</dbReference>
<name>A0A5B6U5J7_9ROSI</name>
<comment type="caution">
    <text evidence="2">The sequence shown here is derived from an EMBL/GenBank/DDBJ whole genome shotgun (WGS) entry which is preliminary data.</text>
</comment>
<feature type="domain" description="RNase H type-1" evidence="1">
    <location>
        <begin position="3"/>
        <end position="111"/>
    </location>
</feature>